<dbReference type="Proteomes" id="UP001178508">
    <property type="component" value="Chromosome 15"/>
</dbReference>
<organism evidence="2 3">
    <name type="scientific">Xyrichtys novacula</name>
    <name type="common">Pearly razorfish</name>
    <name type="synonym">Hemipteronotus novacula</name>
    <dbReference type="NCBI Taxonomy" id="13765"/>
    <lineage>
        <taxon>Eukaryota</taxon>
        <taxon>Metazoa</taxon>
        <taxon>Chordata</taxon>
        <taxon>Craniata</taxon>
        <taxon>Vertebrata</taxon>
        <taxon>Euteleostomi</taxon>
        <taxon>Actinopterygii</taxon>
        <taxon>Neopterygii</taxon>
        <taxon>Teleostei</taxon>
        <taxon>Neoteleostei</taxon>
        <taxon>Acanthomorphata</taxon>
        <taxon>Eupercaria</taxon>
        <taxon>Labriformes</taxon>
        <taxon>Labridae</taxon>
        <taxon>Xyrichtys</taxon>
    </lineage>
</organism>
<accession>A0AAV1GPF9</accession>
<sequence length="299" mass="33633">MRKKCWDKSLKDMNVLTTEFGFPTGESLSLKNISKLEEKLKAKEQKIRRKNEVSVRKLELIKGQKECLQMWKTEAEIRNTKLMQKQLPFSCEKVETIEKPDSHKQRTQNSQISSSLYPQLAALKLDPDLDGNPPYHPSAPPPYNSATPSESRPQPQASSETARPEMPGPSQDSTTKPPSPIAHRLRQSNKETAFNMPMVEVSGPKGATLVFLPLRTSQPLHNICPNPKATDWQRIAGEFPNADLHCKHITWEDKSNVHRGKGRGHHKTGIEDLERMSVSCVAKVDIGDAIVPKTPHQTQ</sequence>
<feature type="compositionally biased region" description="Pro residues" evidence="1">
    <location>
        <begin position="134"/>
        <end position="143"/>
    </location>
</feature>
<gene>
    <name evidence="2" type="ORF">XNOV1_A035132</name>
</gene>
<name>A0AAV1GPF9_XYRNO</name>
<evidence type="ECO:0000256" key="1">
    <source>
        <dbReference type="SAM" id="MobiDB-lite"/>
    </source>
</evidence>
<reference evidence="2" key="1">
    <citation type="submission" date="2023-08" db="EMBL/GenBank/DDBJ databases">
        <authorList>
            <person name="Alioto T."/>
            <person name="Alioto T."/>
            <person name="Gomez Garrido J."/>
        </authorList>
    </citation>
    <scope>NUCLEOTIDE SEQUENCE</scope>
</reference>
<proteinExistence type="predicted"/>
<evidence type="ECO:0000313" key="3">
    <source>
        <dbReference type="Proteomes" id="UP001178508"/>
    </source>
</evidence>
<keyword evidence="3" id="KW-1185">Reference proteome</keyword>
<dbReference type="EMBL" id="OY660878">
    <property type="protein sequence ID" value="CAJ1074273.1"/>
    <property type="molecule type" value="Genomic_DNA"/>
</dbReference>
<feature type="compositionally biased region" description="Polar residues" evidence="1">
    <location>
        <begin position="147"/>
        <end position="161"/>
    </location>
</feature>
<protein>
    <submittedName>
        <fullName evidence="2">Uncharacterized protein LOC127360787</fullName>
    </submittedName>
</protein>
<dbReference type="AlphaFoldDB" id="A0AAV1GPF9"/>
<feature type="region of interest" description="Disordered" evidence="1">
    <location>
        <begin position="125"/>
        <end position="182"/>
    </location>
</feature>
<evidence type="ECO:0000313" key="2">
    <source>
        <dbReference type="EMBL" id="CAJ1074273.1"/>
    </source>
</evidence>